<keyword evidence="15" id="KW-1185">Reference proteome</keyword>
<keyword evidence="5" id="KW-0486">Methionine biosynthesis</keyword>
<dbReference type="EC" id="2.5.1.48" evidence="10"/>
<dbReference type="InterPro" id="IPR015421">
    <property type="entry name" value="PyrdxlP-dep_Trfase_major"/>
</dbReference>
<comment type="cofactor">
    <cofactor evidence="1 12">
        <name>pyridoxal 5'-phosphate</name>
        <dbReference type="ChEBI" id="CHEBI:597326"/>
    </cofactor>
</comment>
<evidence type="ECO:0000256" key="6">
    <source>
        <dbReference type="ARBA" id="ARBA00051441"/>
    </source>
</evidence>
<evidence type="ECO:0000313" key="15">
    <source>
        <dbReference type="Proteomes" id="UP000054251"/>
    </source>
</evidence>
<dbReference type="EMBL" id="LMYN01000076">
    <property type="protein sequence ID" value="KSA00726.1"/>
    <property type="molecule type" value="Genomic_DNA"/>
</dbReference>
<dbReference type="GO" id="GO:0009086">
    <property type="term" value="P:methionine biosynthetic process"/>
    <property type="evidence" value="ECO:0007669"/>
    <property type="project" value="UniProtKB-KW"/>
</dbReference>
<dbReference type="GO" id="GO:0003962">
    <property type="term" value="F:cystathionine gamma-synthase activity"/>
    <property type="evidence" value="ECO:0007669"/>
    <property type="project" value="UniProtKB-EC"/>
</dbReference>
<comment type="catalytic activity">
    <reaction evidence="6">
        <text>O-succinyl-L-homoserine + L-cysteine = L,L-cystathionine + succinate + H(+)</text>
        <dbReference type="Rhea" id="RHEA:20397"/>
        <dbReference type="ChEBI" id="CHEBI:15378"/>
        <dbReference type="ChEBI" id="CHEBI:30031"/>
        <dbReference type="ChEBI" id="CHEBI:35235"/>
        <dbReference type="ChEBI" id="CHEBI:57661"/>
        <dbReference type="ChEBI" id="CHEBI:58161"/>
        <dbReference type="EC" id="2.5.1.48"/>
    </reaction>
</comment>
<dbReference type="Gene3D" id="3.40.640.10">
    <property type="entry name" value="Type I PLP-dependent aspartate aminotransferase-like (Major domain)"/>
    <property type="match status" value="1"/>
</dbReference>
<proteinExistence type="inferred from homology"/>
<gene>
    <name evidence="14" type="ORF">AC631_03496</name>
</gene>
<dbReference type="InterPro" id="IPR000277">
    <property type="entry name" value="Cys/Met-Metab_PyrdxlP-dep_enz"/>
</dbReference>
<dbReference type="RefSeq" id="XP_015466828.1">
    <property type="nucleotide sequence ID" value="XM_015612325.1"/>
</dbReference>
<evidence type="ECO:0000256" key="5">
    <source>
        <dbReference type="ARBA" id="ARBA00023167"/>
    </source>
</evidence>
<evidence type="ECO:0000256" key="12">
    <source>
        <dbReference type="RuleBase" id="RU362118"/>
    </source>
</evidence>
<evidence type="ECO:0000256" key="7">
    <source>
        <dbReference type="ARBA" id="ARBA00058439"/>
    </source>
</evidence>
<dbReference type="Pfam" id="PF01053">
    <property type="entry name" value="Cys_Met_Meta_PP"/>
    <property type="match status" value="1"/>
</dbReference>
<dbReference type="Proteomes" id="UP000054251">
    <property type="component" value="Unassembled WGS sequence"/>
</dbReference>
<accession>A0A0V1PX08</accession>
<dbReference type="FunFam" id="3.40.640.10:FF:000111">
    <property type="entry name" value="Cystathionine gamma-synthase"/>
    <property type="match status" value="1"/>
</dbReference>
<evidence type="ECO:0000256" key="1">
    <source>
        <dbReference type="ARBA" id="ARBA00001933"/>
    </source>
</evidence>
<comment type="function">
    <text evidence="7">Catalyzes the formation of L-cystathionine from O-succinyl-L-homoserine (OSHS) and L-cysteine, via a gamma-replacement reaction. In the absence of thiol, catalyzes gamma-elimination to form 2-oxobutanoate, succinate and ammonia.</text>
</comment>
<dbReference type="SUPFAM" id="SSF53383">
    <property type="entry name" value="PLP-dependent transferases"/>
    <property type="match status" value="1"/>
</dbReference>
<dbReference type="GeneID" id="26840505"/>
<dbReference type="GO" id="GO:0019346">
    <property type="term" value="P:transsulfuration"/>
    <property type="evidence" value="ECO:0007669"/>
    <property type="project" value="InterPro"/>
</dbReference>
<protein>
    <recommendedName>
        <fullName evidence="10">cystathionine gamma-synthase</fullName>
        <ecNumber evidence="10">2.5.1.48</ecNumber>
    </recommendedName>
    <alternativeName>
        <fullName evidence="11">O-succinylhomoserine (thiol)-lyase</fullName>
    </alternativeName>
</protein>
<feature type="compositionally biased region" description="Low complexity" evidence="13">
    <location>
        <begin position="192"/>
        <end position="206"/>
    </location>
</feature>
<dbReference type="InterPro" id="IPR015424">
    <property type="entry name" value="PyrdxlP-dep_Trfase"/>
</dbReference>
<dbReference type="Gene3D" id="3.90.1150.10">
    <property type="entry name" value="Aspartate Aminotransferase, domain 1"/>
    <property type="match status" value="1"/>
</dbReference>
<evidence type="ECO:0000256" key="8">
    <source>
        <dbReference type="ARBA" id="ARBA00060510"/>
    </source>
</evidence>
<dbReference type="PANTHER" id="PTHR42699">
    <property type="match status" value="1"/>
</dbReference>
<evidence type="ECO:0000256" key="2">
    <source>
        <dbReference type="ARBA" id="ARBA00022605"/>
    </source>
</evidence>
<dbReference type="PANTHER" id="PTHR42699:SF1">
    <property type="entry name" value="CYSTATHIONINE GAMMA-SYNTHASE-RELATED"/>
    <property type="match status" value="1"/>
</dbReference>
<keyword evidence="4 12" id="KW-0663">Pyridoxal phosphate</keyword>
<evidence type="ECO:0000256" key="10">
    <source>
        <dbReference type="ARBA" id="ARBA00066530"/>
    </source>
</evidence>
<dbReference type="InterPro" id="IPR015422">
    <property type="entry name" value="PyrdxlP-dep_Trfase_small"/>
</dbReference>
<sequence>MSNDGPSQEIGAPIPSNTPHAVSVTLPTWEATIGYEEGEDWVVNKMNSGYPRFFIHSVIQDLAKNIEAKYGREGERCMVFPSYNVAKRCREFVKAKSDKTNLSVRILQLSTPPPEDELEKSLIIESNIGVIFFPASEFPLAKNYWQHSGEGISSRMGEYVLREIFQKEKKPSTYKGSHMKQELQAQRIQQRSPSLSKSLQSPSFSSNEETEKEFNTFIEQKYGRVLDLKFAEQAKVALRRRICGKIDKSHSQEDEMQKARRGKHLSETDVYLYPSGMAAIFNAHHALLQVAETPNKSVCFGFPYVDTLNILKKFGPGVHFFGFGDDESLQDMETQLQNGEIKITALFCECPSNPLLKTPNLKKIRELADKYNFAVVIDETVGNFVNIHVLPYADIVASSLTKVFSGDSNVMAGSLILNPESKMYPELKKYFDDEYEDLFWAEDALYLERNSRDFAERSAKINKTTLAAVDLLQQNSLISKVYYPSISDTKKYYDAIKTPEGGYGGLISFIFKEQEDAICFFNAVNLHKGPSLGTNFTLACPYAILAHYQELDEIAKWDIDRNLIRISVGLEQESDLLNVLNKSLEQAKAQH</sequence>
<dbReference type="AlphaFoldDB" id="A0A0V1PX08"/>
<dbReference type="OrthoDB" id="10047078at2759"/>
<comment type="caution">
    <text evidence="14">The sequence shown here is derived from an EMBL/GenBank/DDBJ whole genome shotgun (WGS) entry which is preliminary data.</text>
</comment>
<dbReference type="FunFam" id="3.90.1150.10:FF:000063">
    <property type="entry name" value="Probable cystathionine gamma-synthase"/>
    <property type="match status" value="1"/>
</dbReference>
<feature type="region of interest" description="Disordered" evidence="13">
    <location>
        <begin position="171"/>
        <end position="210"/>
    </location>
</feature>
<evidence type="ECO:0000256" key="4">
    <source>
        <dbReference type="ARBA" id="ARBA00022898"/>
    </source>
</evidence>
<comment type="pathway">
    <text evidence="8">Amino-acid biosynthesis; L-methionine biosynthesis via de novo pathway; L-cystathionine from O-succinyl-L-homoserine: step 1/1.</text>
</comment>
<keyword evidence="2" id="KW-0028">Amino-acid biosynthesis</keyword>
<evidence type="ECO:0000256" key="9">
    <source>
        <dbReference type="ARBA" id="ARBA00061376"/>
    </source>
</evidence>
<evidence type="ECO:0000256" key="3">
    <source>
        <dbReference type="ARBA" id="ARBA00022679"/>
    </source>
</evidence>
<organism evidence="14 15">
    <name type="scientific">Debaryomyces fabryi</name>
    <dbReference type="NCBI Taxonomy" id="58627"/>
    <lineage>
        <taxon>Eukaryota</taxon>
        <taxon>Fungi</taxon>
        <taxon>Dikarya</taxon>
        <taxon>Ascomycota</taxon>
        <taxon>Saccharomycotina</taxon>
        <taxon>Pichiomycetes</taxon>
        <taxon>Debaryomycetaceae</taxon>
        <taxon>Debaryomyces</taxon>
    </lineage>
</organism>
<evidence type="ECO:0000256" key="11">
    <source>
        <dbReference type="ARBA" id="ARBA00083849"/>
    </source>
</evidence>
<dbReference type="InterPro" id="IPR051750">
    <property type="entry name" value="Trans-sulfuration_enzymes"/>
</dbReference>
<comment type="similarity">
    <text evidence="9">Belongs to the trans-sulfuration enzymes family. MET7 subfamily.</text>
</comment>
<keyword evidence="3" id="KW-0808">Transferase</keyword>
<evidence type="ECO:0000256" key="13">
    <source>
        <dbReference type="SAM" id="MobiDB-lite"/>
    </source>
</evidence>
<evidence type="ECO:0000313" key="14">
    <source>
        <dbReference type="EMBL" id="KSA00726.1"/>
    </source>
</evidence>
<name>A0A0V1PX08_9ASCO</name>
<reference evidence="14 15" key="1">
    <citation type="submission" date="2015-11" db="EMBL/GenBank/DDBJ databases">
        <title>The genome of Debaryomyces fabryi.</title>
        <authorList>
            <person name="Tafer H."/>
            <person name="Lopandic K."/>
        </authorList>
    </citation>
    <scope>NUCLEOTIDE SEQUENCE [LARGE SCALE GENOMIC DNA]</scope>
    <source>
        <strain evidence="14 15">CBS 789</strain>
    </source>
</reference>
<dbReference type="GO" id="GO:0030170">
    <property type="term" value="F:pyridoxal phosphate binding"/>
    <property type="evidence" value="ECO:0007669"/>
    <property type="project" value="InterPro"/>
</dbReference>